<organism evidence="2 3">
    <name type="scientific">Maudiozyma barnettii</name>
    <dbReference type="NCBI Taxonomy" id="61262"/>
    <lineage>
        <taxon>Eukaryota</taxon>
        <taxon>Fungi</taxon>
        <taxon>Dikarya</taxon>
        <taxon>Ascomycota</taxon>
        <taxon>Saccharomycotina</taxon>
        <taxon>Saccharomycetes</taxon>
        <taxon>Saccharomycetales</taxon>
        <taxon>Saccharomycetaceae</taxon>
        <taxon>Maudiozyma</taxon>
    </lineage>
</organism>
<dbReference type="PANTHER" id="PTHR12875:SF0">
    <property type="entry name" value="GOLGI TO ER TRAFFIC PROTEIN 4 HOMOLOG"/>
    <property type="match status" value="1"/>
</dbReference>
<reference evidence="2 3" key="1">
    <citation type="submission" date="2020-05" db="EMBL/GenBank/DDBJ databases">
        <authorList>
            <person name="Casaregola S."/>
            <person name="Devillers H."/>
            <person name="Grondin C."/>
        </authorList>
    </citation>
    <scope>NUCLEOTIDE SEQUENCE [LARGE SCALE GENOMIC DNA]</scope>
    <source>
        <strain evidence="2 3">CLIB 1767</strain>
    </source>
</reference>
<dbReference type="AlphaFoldDB" id="A0A8H2ZJ17"/>
<dbReference type="Gene3D" id="1.25.40.10">
    <property type="entry name" value="Tetratricopeptide repeat domain"/>
    <property type="match status" value="1"/>
</dbReference>
<dbReference type="InterPro" id="IPR007317">
    <property type="entry name" value="GET4"/>
</dbReference>
<dbReference type="InterPro" id="IPR011990">
    <property type="entry name" value="TPR-like_helical_dom_sf"/>
</dbReference>
<evidence type="ECO:0000313" key="2">
    <source>
        <dbReference type="EMBL" id="CAB4255543.1"/>
    </source>
</evidence>
<keyword evidence="3" id="KW-1185">Reference proteome</keyword>
<evidence type="ECO:0000313" key="3">
    <source>
        <dbReference type="Proteomes" id="UP000644660"/>
    </source>
</evidence>
<sequence length="329" mass="38031">MSTENKDNVIQQKLARTLHRFESKIVAGDYYEAHQTLRTIANRYVRAKTYELAIELVSQGSTSLLKAKQGGSGTDLIFYLLEIYDQAEVTVDDASIGRLIQLLVLIEPTEPNMKDVITGMNNWSVKFSDYKFGDPYLHNVMALKLLEGEHIYEAERYFMLGTHDSVGKYIELVWDWFVQAVDEDIQKGFNTPQLTLVGSFFNRLIFNYLFISNIKFANEAKEKFLKQYVEEYPDVKYETIAKRIPGQDEDFKLFFFNDCSELNFLQLLILTCQTKNKALFQSLNEQYKELSTKFAPQLEFLGQEYFGIPAQRQSNFLQDMMSGLLGGSK</sequence>
<evidence type="ECO:0000256" key="1">
    <source>
        <dbReference type="ARBA" id="ARBA00005351"/>
    </source>
</evidence>
<dbReference type="GeneID" id="64858594"/>
<proteinExistence type="inferred from homology"/>
<dbReference type="Pfam" id="PF04190">
    <property type="entry name" value="GET4"/>
    <property type="match status" value="1"/>
</dbReference>
<comment type="caution">
    <text evidence="2">The sequence shown here is derived from an EMBL/GenBank/DDBJ whole genome shotgun (WGS) entry which is preliminary data.</text>
</comment>
<dbReference type="GO" id="GO:0045048">
    <property type="term" value="P:protein insertion into ER membrane"/>
    <property type="evidence" value="ECO:0007669"/>
    <property type="project" value="InterPro"/>
</dbReference>
<dbReference type="RefSeq" id="XP_041407387.1">
    <property type="nucleotide sequence ID" value="XM_041551453.1"/>
</dbReference>
<dbReference type="EMBL" id="CAEFZW010000006">
    <property type="protein sequence ID" value="CAB4255543.1"/>
    <property type="molecule type" value="Genomic_DNA"/>
</dbReference>
<dbReference type="GO" id="GO:0072380">
    <property type="term" value="C:TRC complex"/>
    <property type="evidence" value="ECO:0007669"/>
    <property type="project" value="TreeGrafter"/>
</dbReference>
<name>A0A8H2ZJ17_9SACH</name>
<gene>
    <name evidence="2" type="ORF">KABA2_06S07898</name>
</gene>
<accession>A0A8H2ZJ17</accession>
<dbReference type="Proteomes" id="UP000644660">
    <property type="component" value="Unassembled WGS sequence"/>
</dbReference>
<comment type="similarity">
    <text evidence="1">Belongs to the GET4 family.</text>
</comment>
<protein>
    <submittedName>
        <fullName evidence="2">Similar to Saccharomyces cerevisiae YOR164C GET4 Protein with a role in insertion of tail- anchored proteins into the ER membrane</fullName>
    </submittedName>
</protein>
<dbReference type="OrthoDB" id="10252405at2759"/>
<dbReference type="PANTHER" id="PTHR12875">
    <property type="entry name" value="GOLGI TO ER TRAFFIC PROTEIN 4 HOMOLOG"/>
    <property type="match status" value="1"/>
</dbReference>